<evidence type="ECO:0000313" key="4">
    <source>
        <dbReference type="Proteomes" id="UP000245942"/>
    </source>
</evidence>
<dbReference type="PANTHER" id="PTHR33928:SF2">
    <property type="entry name" value="PECTATE LYASE SUPERFAMILY PROTEIN DOMAIN-CONTAINING PROTEIN-RELATED"/>
    <property type="match status" value="1"/>
</dbReference>
<dbReference type="Proteomes" id="UP000245942">
    <property type="component" value="Unassembled WGS sequence"/>
</dbReference>
<evidence type="ECO:0000313" key="3">
    <source>
        <dbReference type="EMBL" id="PWN22927.1"/>
    </source>
</evidence>
<dbReference type="InterPro" id="IPR012334">
    <property type="entry name" value="Pectin_lyas_fold"/>
</dbReference>
<dbReference type="PANTHER" id="PTHR33928">
    <property type="entry name" value="POLYGALACTURONASE QRT3"/>
    <property type="match status" value="1"/>
</dbReference>
<dbReference type="InterPro" id="IPR024535">
    <property type="entry name" value="RHGA/B-epi-like_pectate_lyase"/>
</dbReference>
<feature type="non-terminal residue" evidence="3">
    <location>
        <position position="1"/>
    </location>
</feature>
<dbReference type="InterPro" id="IPR011050">
    <property type="entry name" value="Pectin_lyase_fold/virulence"/>
</dbReference>
<dbReference type="CDD" id="cd23668">
    <property type="entry name" value="GH55_beta13glucanase-like"/>
    <property type="match status" value="1"/>
</dbReference>
<dbReference type="Pfam" id="PF12708">
    <property type="entry name" value="Pect-lyase_RHGA_epim"/>
    <property type="match status" value="2"/>
</dbReference>
<organism evidence="3 4">
    <name type="scientific">Pseudomicrostroma glucosiphilum</name>
    <dbReference type="NCBI Taxonomy" id="1684307"/>
    <lineage>
        <taxon>Eukaryota</taxon>
        <taxon>Fungi</taxon>
        <taxon>Dikarya</taxon>
        <taxon>Basidiomycota</taxon>
        <taxon>Ustilaginomycotina</taxon>
        <taxon>Exobasidiomycetes</taxon>
        <taxon>Microstromatales</taxon>
        <taxon>Microstromatales incertae sedis</taxon>
        <taxon>Pseudomicrostroma</taxon>
    </lineage>
</organism>
<feature type="domain" description="Rhamnogalacturonase A/B/Epimerase-like pectate lyase" evidence="2">
    <location>
        <begin position="386"/>
        <end position="445"/>
    </location>
</feature>
<dbReference type="SUPFAM" id="SSF51126">
    <property type="entry name" value="Pectin lyase-like"/>
    <property type="match status" value="2"/>
</dbReference>
<reference evidence="3 4" key="1">
    <citation type="journal article" date="2018" name="Mol. Biol. Evol.">
        <title>Broad Genomic Sampling Reveals a Smut Pathogenic Ancestry of the Fungal Clade Ustilaginomycotina.</title>
        <authorList>
            <person name="Kijpornyongpan T."/>
            <person name="Mondo S.J."/>
            <person name="Barry K."/>
            <person name="Sandor L."/>
            <person name="Lee J."/>
            <person name="Lipzen A."/>
            <person name="Pangilinan J."/>
            <person name="LaButti K."/>
            <person name="Hainaut M."/>
            <person name="Henrissat B."/>
            <person name="Grigoriev I.V."/>
            <person name="Spatafora J.W."/>
            <person name="Aime M.C."/>
        </authorList>
    </citation>
    <scope>NUCLEOTIDE SEQUENCE [LARGE SCALE GENOMIC DNA]</scope>
    <source>
        <strain evidence="3 4">MCA 4718</strain>
    </source>
</reference>
<accession>A0A316UCG9</accession>
<dbReference type="AlphaFoldDB" id="A0A316UCG9"/>
<dbReference type="GO" id="GO:0004650">
    <property type="term" value="F:polygalacturonase activity"/>
    <property type="evidence" value="ECO:0007669"/>
    <property type="project" value="InterPro"/>
</dbReference>
<proteinExistence type="predicted"/>
<dbReference type="EMBL" id="KZ819322">
    <property type="protein sequence ID" value="PWN22927.1"/>
    <property type="molecule type" value="Genomic_DNA"/>
</dbReference>
<evidence type="ECO:0000259" key="2">
    <source>
        <dbReference type="Pfam" id="PF12708"/>
    </source>
</evidence>
<feature type="region of interest" description="Disordered" evidence="1">
    <location>
        <begin position="338"/>
        <end position="357"/>
    </location>
</feature>
<dbReference type="GO" id="GO:0016829">
    <property type="term" value="F:lyase activity"/>
    <property type="evidence" value="ECO:0007669"/>
    <property type="project" value="UniProtKB-KW"/>
</dbReference>
<keyword evidence="4" id="KW-1185">Reference proteome</keyword>
<keyword evidence="3" id="KW-0456">Lyase</keyword>
<dbReference type="RefSeq" id="XP_025350087.1">
    <property type="nucleotide sequence ID" value="XM_025490172.1"/>
</dbReference>
<protein>
    <submittedName>
        <fullName evidence="3">Pectin lyase-like protein</fullName>
    </submittedName>
</protein>
<dbReference type="InterPro" id="IPR039279">
    <property type="entry name" value="QRT3-like"/>
</dbReference>
<evidence type="ECO:0000256" key="1">
    <source>
        <dbReference type="SAM" id="MobiDB-lite"/>
    </source>
</evidence>
<name>A0A316UCG9_9BASI</name>
<dbReference type="GeneID" id="37011906"/>
<dbReference type="STRING" id="1684307.A0A316UCG9"/>
<gene>
    <name evidence="3" type="ORF">BCV69DRAFT_245739</name>
</gene>
<feature type="domain" description="Rhamnogalacturonase A/B/Epimerase-like pectate lyase" evidence="2">
    <location>
        <begin position="13"/>
        <end position="242"/>
    </location>
</feature>
<dbReference type="OrthoDB" id="1046782at2759"/>
<dbReference type="Gene3D" id="2.160.20.10">
    <property type="entry name" value="Single-stranded right-handed beta-helix, Pectin lyase-like"/>
    <property type="match status" value="2"/>
</dbReference>
<sequence length="775" mass="85208">APHHPLGSEYSVFRDAKDFGAKGDGLADDTDAINRAISHGGRCGGGDPGNDSSTISPALVYFPSGIYRITRPIMSYYYTSLVGDAVDRPILKADEAFQGLAVIDENPYLAGGRNWFTNQNNFFRSVAHLIIDMTAVSPATECAGIHHQVAQATGLRHVHFELRRWSKDSPDAGQRGIFMENGSGGHMSDLSFRGGKQGMWVGNQQFTIQRCRFDECATAISQHWCWNFLYSRIQINDCKVGLEMRVEAVDGKGESAQGAASIVCTDWKVSNTRIAFDIVGQGTPSRGSLALSNVETERCQTIVARSIRQWEPMQSGSGVVALLLPGINEKITVTDWTWQGDSAPTKPSAPRTGSLLLPRPCDMTDRVGQWLHQSRPEYLDLEAMHFISLKDEGAKGDGAADDTAAFQAAVRRSAQEGKVLYVPHGQYLLTSTVVIPPGCRIVGEVWPVFLGTGRNFSDGNHPRAVVQVGESDGQEGHVEISECIFSTKGPSAGAIVLQWQLRGRPRDDDDAVLPGMWDTHIRLGGFRGSDLDDERFDSERPLDLSNGWACFLAFHLTRRSSGCFVNNWVWLADHILDTSWPDRHAGKQISLLASRGILIESNPGPVMLWGGASEHFLLYQYQLNRAKNVLIAHSQTESPYFLGEHCALPQTIARPKVDWCDPTWEESDPGLGDSFKSRSWGIRIMDSTSIHLFAAGLYSFFDAYSQDRLSARRCQEALLSIEGCALQPNSDEGINIVGLNTVGTESMVVVDGKKVVDEIMFRNGFSSTLGYYFAS</sequence>